<feature type="compositionally biased region" description="Pro residues" evidence="1">
    <location>
        <begin position="305"/>
        <end position="320"/>
    </location>
</feature>
<reference evidence="2 3" key="1">
    <citation type="submission" date="2019-02" db="EMBL/GenBank/DDBJ databases">
        <title>Deep-cultivation of Planctomycetes and their phenomic and genomic characterization uncovers novel biology.</title>
        <authorList>
            <person name="Wiegand S."/>
            <person name="Jogler M."/>
            <person name="Boedeker C."/>
            <person name="Pinto D."/>
            <person name="Vollmers J."/>
            <person name="Rivas-Marin E."/>
            <person name="Kohn T."/>
            <person name="Peeters S.H."/>
            <person name="Heuer A."/>
            <person name="Rast P."/>
            <person name="Oberbeckmann S."/>
            <person name="Bunk B."/>
            <person name="Jeske O."/>
            <person name="Meyerdierks A."/>
            <person name="Storesund J.E."/>
            <person name="Kallscheuer N."/>
            <person name="Luecker S."/>
            <person name="Lage O.M."/>
            <person name="Pohl T."/>
            <person name="Merkel B.J."/>
            <person name="Hornburger P."/>
            <person name="Mueller R.-W."/>
            <person name="Bruemmer F."/>
            <person name="Labrenz M."/>
            <person name="Spormann A.M."/>
            <person name="Op den Camp H."/>
            <person name="Overmann J."/>
            <person name="Amann R."/>
            <person name="Jetten M.S.M."/>
            <person name="Mascher T."/>
            <person name="Medema M.H."/>
            <person name="Devos D.P."/>
            <person name="Kaster A.-K."/>
            <person name="Ovreas L."/>
            <person name="Rohde M."/>
            <person name="Galperin M.Y."/>
            <person name="Jogler C."/>
        </authorList>
    </citation>
    <scope>NUCLEOTIDE SEQUENCE [LARGE SCALE GENOMIC DNA]</scope>
    <source>
        <strain evidence="2 3">ElP</strain>
    </source>
</reference>
<feature type="region of interest" description="Disordered" evidence="1">
    <location>
        <begin position="223"/>
        <end position="339"/>
    </location>
</feature>
<dbReference type="EMBL" id="CP036426">
    <property type="protein sequence ID" value="QDV34847.1"/>
    <property type="molecule type" value="Genomic_DNA"/>
</dbReference>
<evidence type="ECO:0000256" key="1">
    <source>
        <dbReference type="SAM" id="MobiDB-lite"/>
    </source>
</evidence>
<dbReference type="KEGG" id="tpla:ElP_27440"/>
<organism evidence="2 3">
    <name type="scientific">Tautonia plasticadhaerens</name>
    <dbReference type="NCBI Taxonomy" id="2527974"/>
    <lineage>
        <taxon>Bacteria</taxon>
        <taxon>Pseudomonadati</taxon>
        <taxon>Planctomycetota</taxon>
        <taxon>Planctomycetia</taxon>
        <taxon>Isosphaerales</taxon>
        <taxon>Isosphaeraceae</taxon>
        <taxon>Tautonia</taxon>
    </lineage>
</organism>
<accession>A0A518H1X7</accession>
<evidence type="ECO:0008006" key="4">
    <source>
        <dbReference type="Google" id="ProtNLM"/>
    </source>
</evidence>
<gene>
    <name evidence="2" type="ORF">ElP_27440</name>
</gene>
<feature type="compositionally biased region" description="Low complexity" evidence="1">
    <location>
        <begin position="321"/>
        <end position="337"/>
    </location>
</feature>
<name>A0A518H1X7_9BACT</name>
<dbReference type="AlphaFoldDB" id="A0A518H1X7"/>
<keyword evidence="3" id="KW-1185">Reference proteome</keyword>
<dbReference type="Proteomes" id="UP000317835">
    <property type="component" value="Chromosome"/>
</dbReference>
<dbReference type="RefSeq" id="WP_197446960.1">
    <property type="nucleotide sequence ID" value="NZ_CP036426.1"/>
</dbReference>
<dbReference type="SUPFAM" id="SSF110296">
    <property type="entry name" value="Oligoxyloglucan reducing end-specific cellobiohydrolase"/>
    <property type="match status" value="1"/>
</dbReference>
<evidence type="ECO:0000313" key="2">
    <source>
        <dbReference type="EMBL" id="QDV34847.1"/>
    </source>
</evidence>
<proteinExistence type="predicted"/>
<feature type="compositionally biased region" description="Low complexity" evidence="1">
    <location>
        <begin position="236"/>
        <end position="251"/>
    </location>
</feature>
<protein>
    <recommendedName>
        <fullName evidence="4">Ser-Thr-rich glycosyl-phosphatidyl-inositol-anchored membrane family protein</fullName>
    </recommendedName>
</protein>
<sequence length="552" mass="58678">MAASAARWSRRRGFGPGVALVLALLAPGVAPLARAVPRPQDAQPRPTFSDSPAFRIPFNITDPATLRQIAEVHLYVSADRGLSWEYAGATAPNQMAFPFRADHDGEYWFAVRTRDRQDRLYPPDMDQVRPKLRVVVDTTEPSVVVRAMPRRGGVVGVHWTVHDENLDIDSFALEYQIQGAPANSWRRVRAQPRLMGEERWEVGTGYPVTVRVSISDLAGNRGSAEAALPDGHAEAPDGAPVGPAAGSAPAPIMQAGRASDRLPSPSPDDPFAGIGPDAPLPTPSREAPASPPISPPGMASASRAAPPPRPAPPQPAPDLPPEASAPASASGPDAGEPLLVGSPRFPLSYDVEDASGAMLSVVEMWVTADGGQTWQSLGTDPDRQSPFFVDLGGDGRYGLRIVVRSENGLGDPRPTPGTPPQVDVIVDTTPPVVSLDAVGLGTGDEAGALVLSWRTEEPHPADLPVILSIRPDSPDAIPQQITPPMADTGRFSWTLPPNVPARFFVRMDVFDRLGNKETIETTEPIVLDIPRPRGRILGLDPSARVPSASAAR</sequence>
<evidence type="ECO:0000313" key="3">
    <source>
        <dbReference type="Proteomes" id="UP000317835"/>
    </source>
</evidence>